<dbReference type="InterPro" id="IPR050478">
    <property type="entry name" value="Ethylene_sulfur-biosynth"/>
</dbReference>
<protein>
    <submittedName>
        <fullName evidence="3">1-aminocyclopropane-1-carboxylate synthase</fullName>
    </submittedName>
</protein>
<evidence type="ECO:0000259" key="2">
    <source>
        <dbReference type="Pfam" id="PF00155"/>
    </source>
</evidence>
<comment type="caution">
    <text evidence="3">The sequence shown here is derived from an EMBL/GenBank/DDBJ whole genome shotgun (WGS) entry which is preliminary data.</text>
</comment>
<dbReference type="CDD" id="cd00609">
    <property type="entry name" value="AAT_like"/>
    <property type="match status" value="1"/>
</dbReference>
<dbReference type="Gene3D" id="3.40.640.10">
    <property type="entry name" value="Type I PLP-dependent aspartate aminotransferase-like (Major domain)"/>
    <property type="match status" value="1"/>
</dbReference>
<keyword evidence="1" id="KW-0663">Pyridoxal phosphate</keyword>
<dbReference type="InterPro" id="IPR015421">
    <property type="entry name" value="PyrdxlP-dep_Trfase_major"/>
</dbReference>
<sequence length="473" mass="53561">MLSISTIFFQFCPYFRRYPQPNFGIFNLYQQHPMSDLSYISLRGNRAYNTVVRPDFELYFEASKNIYHPVDNPHGTFPLNVADNNLNWSILSKKLQHISATQKIPHWVSGYTSGRGHETFRAALAEFVGNFLANRPLDPENIGVAAGATAVIELSAIILADKGDVAVFPAPAYPVYSRDIMNKAGVERYDLITHHDSDAIHHGPILSIEHLEKAKQDIEYQGSNFKLLVVTNPDNPTGGLYTAEQLETIADWCIERKIHFIVNEIYGLVTINTKHPSIVTDYAHQHQFTSFLSIIHQKNSPYLHQWYALSKDIGISGMRVGTVYSLNQPFLSAFNNLSLPHMVSNHTQWLLENVLGDQKFMRNFLDAQQQALTKGYIVVVEMLKKLNIPFVPSYGSLFVWADFSKFLKTETLTGEMEFWENLYKNTGVLLTPGIGFGHTKKGMFRIVYTCFDDGSLLVAMARIADYLSSLSKS</sequence>
<organism evidence="3 4">
    <name type="scientific">Sphingobacterium athyrii</name>
    <dbReference type="NCBI Taxonomy" id="2152717"/>
    <lineage>
        <taxon>Bacteria</taxon>
        <taxon>Pseudomonadati</taxon>
        <taxon>Bacteroidota</taxon>
        <taxon>Sphingobacteriia</taxon>
        <taxon>Sphingobacteriales</taxon>
        <taxon>Sphingobacteriaceae</taxon>
        <taxon>Sphingobacterium</taxon>
    </lineage>
</organism>
<accession>A0A363NWS6</accession>
<evidence type="ECO:0000313" key="4">
    <source>
        <dbReference type="Proteomes" id="UP000250831"/>
    </source>
</evidence>
<dbReference type="Pfam" id="PF00155">
    <property type="entry name" value="Aminotran_1_2"/>
    <property type="match status" value="1"/>
</dbReference>
<feature type="domain" description="Aminotransferase class I/classII large" evidence="2">
    <location>
        <begin position="108"/>
        <end position="463"/>
    </location>
</feature>
<dbReference type="Gene3D" id="3.90.1150.10">
    <property type="entry name" value="Aspartate Aminotransferase, domain 1"/>
    <property type="match status" value="1"/>
</dbReference>
<dbReference type="GO" id="GO:0008483">
    <property type="term" value="F:transaminase activity"/>
    <property type="evidence" value="ECO:0007669"/>
    <property type="project" value="TreeGrafter"/>
</dbReference>
<dbReference type="AlphaFoldDB" id="A0A363NWS6"/>
<keyword evidence="4" id="KW-1185">Reference proteome</keyword>
<dbReference type="SUPFAM" id="SSF53383">
    <property type="entry name" value="PLP-dependent transferases"/>
    <property type="match status" value="1"/>
</dbReference>
<evidence type="ECO:0000313" key="3">
    <source>
        <dbReference type="EMBL" id="PUV25272.1"/>
    </source>
</evidence>
<proteinExistence type="predicted"/>
<dbReference type="InterPro" id="IPR004839">
    <property type="entry name" value="Aminotransferase_I/II_large"/>
</dbReference>
<dbReference type="Proteomes" id="UP000250831">
    <property type="component" value="Unassembled WGS sequence"/>
</dbReference>
<dbReference type="PANTHER" id="PTHR43795">
    <property type="entry name" value="BIFUNCTIONAL ASPARTATE AMINOTRANSFERASE AND GLUTAMATE/ASPARTATE-PREPHENATE AMINOTRANSFERASE-RELATED"/>
    <property type="match status" value="1"/>
</dbReference>
<name>A0A363NWS6_9SPHI</name>
<evidence type="ECO:0000256" key="1">
    <source>
        <dbReference type="ARBA" id="ARBA00022898"/>
    </source>
</evidence>
<dbReference type="PANTHER" id="PTHR43795:SF39">
    <property type="entry name" value="AMINOTRANSFERASE CLASS I_CLASSII DOMAIN-CONTAINING PROTEIN"/>
    <property type="match status" value="1"/>
</dbReference>
<dbReference type="GO" id="GO:0030170">
    <property type="term" value="F:pyridoxal phosphate binding"/>
    <property type="evidence" value="ECO:0007669"/>
    <property type="project" value="InterPro"/>
</dbReference>
<dbReference type="GO" id="GO:0006520">
    <property type="term" value="P:amino acid metabolic process"/>
    <property type="evidence" value="ECO:0007669"/>
    <property type="project" value="TreeGrafter"/>
</dbReference>
<dbReference type="InterPro" id="IPR015424">
    <property type="entry name" value="PyrdxlP-dep_Trfase"/>
</dbReference>
<dbReference type="EMBL" id="QCXX01000002">
    <property type="protein sequence ID" value="PUV25272.1"/>
    <property type="molecule type" value="Genomic_DNA"/>
</dbReference>
<dbReference type="OrthoDB" id="1489696at2"/>
<reference evidence="3 4" key="1">
    <citation type="submission" date="2018-04" db="EMBL/GenBank/DDBJ databases">
        <title>Sphingobacterium sp. M46 Genome.</title>
        <authorList>
            <person name="Cheng J."/>
            <person name="Li Y."/>
        </authorList>
    </citation>
    <scope>NUCLEOTIDE SEQUENCE [LARGE SCALE GENOMIC DNA]</scope>
    <source>
        <strain evidence="3 4">M46</strain>
    </source>
</reference>
<dbReference type="InterPro" id="IPR015422">
    <property type="entry name" value="PyrdxlP-dep_Trfase_small"/>
</dbReference>
<dbReference type="PRINTS" id="PR00753">
    <property type="entry name" value="ACCSYNTHASE"/>
</dbReference>
<gene>
    <name evidence="3" type="ORF">DCO56_10105</name>
</gene>